<sequence>MKIKIVLISLIVMLSIGGLFYRDSKSENTVRIGVLSETASLPILDAYDQGLLDHLEFPVEVIVYSTENAMLYDARIGFLDGFLCEPSSFIVAHKTLSDFVIISSTYKELYLIGSEKNNTATKLSDVKAAAMGIYNYNQCEFFLDLTIQSQNTIGISMDEVLVNDALSRVKLLEDNTLDFGIFTSPYSDYLLNHNAKLIQKMSGLNPSYAILTINKFYESAHIDFVEQFLSKLNSSSEAKTLKHYNALIEKYFNISEQIQLSKLPIKTSFELPNMDDMDILLSWLYNTERIPSKFKYADLVTDLISIKSH</sequence>
<reference evidence="1 2" key="1">
    <citation type="submission" date="2020-11" db="EMBL/GenBank/DDBJ databases">
        <title>Fusibacter basophilias sp. nov.</title>
        <authorList>
            <person name="Qiu D."/>
        </authorList>
    </citation>
    <scope>NUCLEOTIDE SEQUENCE [LARGE SCALE GENOMIC DNA]</scope>
    <source>
        <strain evidence="1 2">Q10-2</strain>
    </source>
</reference>
<protein>
    <recommendedName>
        <fullName evidence="3">SsuA/THI5-like domain-containing protein</fullName>
    </recommendedName>
</protein>
<keyword evidence="2" id="KW-1185">Reference proteome</keyword>
<organism evidence="1 2">
    <name type="scientific">Fusibacter ferrireducens</name>
    <dbReference type="NCBI Taxonomy" id="2785058"/>
    <lineage>
        <taxon>Bacteria</taxon>
        <taxon>Bacillati</taxon>
        <taxon>Bacillota</taxon>
        <taxon>Clostridia</taxon>
        <taxon>Eubacteriales</taxon>
        <taxon>Eubacteriales Family XII. Incertae Sedis</taxon>
        <taxon>Fusibacter</taxon>
    </lineage>
</organism>
<evidence type="ECO:0000313" key="1">
    <source>
        <dbReference type="EMBL" id="MBF4691663.1"/>
    </source>
</evidence>
<dbReference type="Proteomes" id="UP000614200">
    <property type="component" value="Unassembled WGS sequence"/>
</dbReference>
<dbReference type="RefSeq" id="WP_194699910.1">
    <property type="nucleotide sequence ID" value="NZ_JADKNH010000001.1"/>
</dbReference>
<dbReference type="SUPFAM" id="SSF53850">
    <property type="entry name" value="Periplasmic binding protein-like II"/>
    <property type="match status" value="1"/>
</dbReference>
<evidence type="ECO:0000313" key="2">
    <source>
        <dbReference type="Proteomes" id="UP000614200"/>
    </source>
</evidence>
<name>A0ABR9ZMG4_9FIRM</name>
<accession>A0ABR9ZMG4</accession>
<dbReference type="EMBL" id="JADKNH010000001">
    <property type="protein sequence ID" value="MBF4691663.1"/>
    <property type="molecule type" value="Genomic_DNA"/>
</dbReference>
<comment type="caution">
    <text evidence="1">The sequence shown here is derived from an EMBL/GenBank/DDBJ whole genome shotgun (WGS) entry which is preliminary data.</text>
</comment>
<proteinExistence type="predicted"/>
<gene>
    <name evidence="1" type="ORF">ISU02_00960</name>
</gene>
<evidence type="ECO:0008006" key="3">
    <source>
        <dbReference type="Google" id="ProtNLM"/>
    </source>
</evidence>